<dbReference type="Proteomes" id="UP001500212">
    <property type="component" value="Unassembled WGS sequence"/>
</dbReference>
<evidence type="ECO:0000313" key="4">
    <source>
        <dbReference type="Proteomes" id="UP001500212"/>
    </source>
</evidence>
<feature type="chain" id="PRO_5047045924" evidence="1">
    <location>
        <begin position="23"/>
        <end position="303"/>
    </location>
</feature>
<evidence type="ECO:0000259" key="2">
    <source>
        <dbReference type="Pfam" id="PF06259"/>
    </source>
</evidence>
<keyword evidence="4" id="KW-1185">Reference proteome</keyword>
<accession>A0ABP8TUX7</accession>
<organism evidence="3 4">
    <name type="scientific">Actinoallomurus liliacearum</name>
    <dbReference type="NCBI Taxonomy" id="1080073"/>
    <lineage>
        <taxon>Bacteria</taxon>
        <taxon>Bacillati</taxon>
        <taxon>Actinomycetota</taxon>
        <taxon>Actinomycetes</taxon>
        <taxon>Streptosporangiales</taxon>
        <taxon>Thermomonosporaceae</taxon>
        <taxon>Actinoallomurus</taxon>
    </lineage>
</organism>
<feature type="signal peptide" evidence="1">
    <location>
        <begin position="1"/>
        <end position="22"/>
    </location>
</feature>
<evidence type="ECO:0000313" key="3">
    <source>
        <dbReference type="EMBL" id="GAA4615723.1"/>
    </source>
</evidence>
<proteinExistence type="predicted"/>
<dbReference type="EMBL" id="BAABHJ010000030">
    <property type="protein sequence ID" value="GAA4615723.1"/>
    <property type="molecule type" value="Genomic_DNA"/>
</dbReference>
<keyword evidence="3" id="KW-0378">Hydrolase</keyword>
<protein>
    <submittedName>
        <fullName evidence="3">Alpha/beta hydrolase family protein</fullName>
    </submittedName>
</protein>
<evidence type="ECO:0000256" key="1">
    <source>
        <dbReference type="SAM" id="SignalP"/>
    </source>
</evidence>
<keyword evidence="1" id="KW-0732">Signal</keyword>
<sequence>MKKRRAALAAIAVGGIMLTTGAAGGRPSVSPPVQPLPALTYRALTARYAAERQAIEAAARRDPRLTPLAAPGRTFIAFDPRGRAVEVVGDLAAARRVAILVPGSDTTLRDFDSRGTASPGGGARAVLAEALRIDPHARLAVLAWLGYGAPRTISLDVATTGRADQGARALRPLVNTLNAHGVAVSLLCHSYGSVVCGRAARHVDATDIAVFGSPGMAVSSAAALHTRARVWAGRASGDWMAYVPKVRVLGLGFGADPTGRGFGARVFAAGAGGHGDYLRPGGIALRDLALIALGRDTEVSRVR</sequence>
<reference evidence="4" key="1">
    <citation type="journal article" date="2019" name="Int. J. Syst. Evol. Microbiol.">
        <title>The Global Catalogue of Microorganisms (GCM) 10K type strain sequencing project: providing services to taxonomists for standard genome sequencing and annotation.</title>
        <authorList>
            <consortium name="The Broad Institute Genomics Platform"/>
            <consortium name="The Broad Institute Genome Sequencing Center for Infectious Disease"/>
            <person name="Wu L."/>
            <person name="Ma J."/>
        </authorList>
    </citation>
    <scope>NUCLEOTIDE SEQUENCE [LARGE SCALE GENOMIC DNA]</scope>
    <source>
        <strain evidence="4">JCM 17938</strain>
    </source>
</reference>
<dbReference type="RefSeq" id="WP_345364056.1">
    <property type="nucleotide sequence ID" value="NZ_BAABHJ010000030.1"/>
</dbReference>
<comment type="caution">
    <text evidence="3">The sequence shown here is derived from an EMBL/GenBank/DDBJ whole genome shotgun (WGS) entry which is preliminary data.</text>
</comment>
<dbReference type="GO" id="GO:0016787">
    <property type="term" value="F:hydrolase activity"/>
    <property type="evidence" value="ECO:0007669"/>
    <property type="project" value="UniProtKB-KW"/>
</dbReference>
<dbReference type="Pfam" id="PF06259">
    <property type="entry name" value="Abhydrolase_8"/>
    <property type="match status" value="1"/>
</dbReference>
<gene>
    <name evidence="3" type="ORF">GCM10023195_69520</name>
</gene>
<dbReference type="InterPro" id="IPR010427">
    <property type="entry name" value="DUF1023"/>
</dbReference>
<feature type="domain" description="DUF1023" evidence="2">
    <location>
        <begin position="80"/>
        <end position="247"/>
    </location>
</feature>
<name>A0ABP8TUX7_9ACTN</name>